<dbReference type="Proteomes" id="UP000805193">
    <property type="component" value="Unassembled WGS sequence"/>
</dbReference>
<reference evidence="1 2" key="1">
    <citation type="journal article" date="2020" name="Cell">
        <title>Large-Scale Comparative Analyses of Tick Genomes Elucidate Their Genetic Diversity and Vector Capacities.</title>
        <authorList>
            <consortium name="Tick Genome and Microbiome Consortium (TIGMIC)"/>
            <person name="Jia N."/>
            <person name="Wang J."/>
            <person name="Shi W."/>
            <person name="Du L."/>
            <person name="Sun Y."/>
            <person name="Zhan W."/>
            <person name="Jiang J.F."/>
            <person name="Wang Q."/>
            <person name="Zhang B."/>
            <person name="Ji P."/>
            <person name="Bell-Sakyi L."/>
            <person name="Cui X.M."/>
            <person name="Yuan T.T."/>
            <person name="Jiang B.G."/>
            <person name="Yang W.F."/>
            <person name="Lam T.T."/>
            <person name="Chang Q.C."/>
            <person name="Ding S.J."/>
            <person name="Wang X.J."/>
            <person name="Zhu J.G."/>
            <person name="Ruan X.D."/>
            <person name="Zhao L."/>
            <person name="Wei J.T."/>
            <person name="Ye R.Z."/>
            <person name="Que T.C."/>
            <person name="Du C.H."/>
            <person name="Zhou Y.H."/>
            <person name="Cheng J.X."/>
            <person name="Dai P.F."/>
            <person name="Guo W.B."/>
            <person name="Han X.H."/>
            <person name="Huang E.J."/>
            <person name="Li L.F."/>
            <person name="Wei W."/>
            <person name="Gao Y.C."/>
            <person name="Liu J.Z."/>
            <person name="Shao H.Z."/>
            <person name="Wang X."/>
            <person name="Wang C.C."/>
            <person name="Yang T.C."/>
            <person name="Huo Q.B."/>
            <person name="Li W."/>
            <person name="Chen H.Y."/>
            <person name="Chen S.E."/>
            <person name="Zhou L.G."/>
            <person name="Ni X.B."/>
            <person name="Tian J.H."/>
            <person name="Sheng Y."/>
            <person name="Liu T."/>
            <person name="Pan Y.S."/>
            <person name="Xia L.Y."/>
            <person name="Li J."/>
            <person name="Zhao F."/>
            <person name="Cao W.C."/>
        </authorList>
    </citation>
    <scope>NUCLEOTIDE SEQUENCE [LARGE SCALE GENOMIC DNA]</scope>
    <source>
        <strain evidence="1">Iper-2018</strain>
    </source>
</reference>
<accession>A0AC60QRM9</accession>
<proteinExistence type="predicted"/>
<comment type="caution">
    <text evidence="1">The sequence shown here is derived from an EMBL/GenBank/DDBJ whole genome shotgun (WGS) entry which is preliminary data.</text>
</comment>
<keyword evidence="2" id="KW-1185">Reference proteome</keyword>
<sequence>MSEFVAVAAKWAGCLKSRRSKRYNLAKVQARVSALKMRAFPRANRYLTPIATGAKWLSSSASVCSIPMGPEDVASLFYPRNTPKHVAR</sequence>
<name>A0AC60QRM9_IXOPE</name>
<protein>
    <submittedName>
        <fullName evidence="1">Uncharacterized protein</fullName>
    </submittedName>
</protein>
<organism evidence="1 2">
    <name type="scientific">Ixodes persulcatus</name>
    <name type="common">Taiga tick</name>
    <dbReference type="NCBI Taxonomy" id="34615"/>
    <lineage>
        <taxon>Eukaryota</taxon>
        <taxon>Metazoa</taxon>
        <taxon>Ecdysozoa</taxon>
        <taxon>Arthropoda</taxon>
        <taxon>Chelicerata</taxon>
        <taxon>Arachnida</taxon>
        <taxon>Acari</taxon>
        <taxon>Parasitiformes</taxon>
        <taxon>Ixodida</taxon>
        <taxon>Ixodoidea</taxon>
        <taxon>Ixodidae</taxon>
        <taxon>Ixodinae</taxon>
        <taxon>Ixodes</taxon>
    </lineage>
</organism>
<evidence type="ECO:0000313" key="1">
    <source>
        <dbReference type="EMBL" id="KAG0440882.1"/>
    </source>
</evidence>
<gene>
    <name evidence="1" type="ORF">HPB47_016119</name>
</gene>
<dbReference type="EMBL" id="JABSTQ010004833">
    <property type="protein sequence ID" value="KAG0440882.1"/>
    <property type="molecule type" value="Genomic_DNA"/>
</dbReference>
<evidence type="ECO:0000313" key="2">
    <source>
        <dbReference type="Proteomes" id="UP000805193"/>
    </source>
</evidence>